<keyword evidence="9" id="KW-1185">Reference proteome</keyword>
<dbReference type="InterPro" id="IPR036890">
    <property type="entry name" value="HATPase_C_sf"/>
</dbReference>
<evidence type="ECO:0000313" key="9">
    <source>
        <dbReference type="Proteomes" id="UP000608513"/>
    </source>
</evidence>
<dbReference type="Gene3D" id="1.10.287.130">
    <property type="match status" value="1"/>
</dbReference>
<evidence type="ECO:0000256" key="1">
    <source>
        <dbReference type="ARBA" id="ARBA00000085"/>
    </source>
</evidence>
<dbReference type="SMART" id="SM00388">
    <property type="entry name" value="HisKA"/>
    <property type="match status" value="1"/>
</dbReference>
<evidence type="ECO:0000259" key="7">
    <source>
        <dbReference type="PROSITE" id="PS50109"/>
    </source>
</evidence>
<dbReference type="PROSITE" id="PS50109">
    <property type="entry name" value="HIS_KIN"/>
    <property type="match status" value="1"/>
</dbReference>
<dbReference type="SUPFAM" id="SSF55874">
    <property type="entry name" value="ATPase domain of HSP90 chaperone/DNA topoisomerase II/histidine kinase"/>
    <property type="match status" value="1"/>
</dbReference>
<dbReference type="CDD" id="cd00075">
    <property type="entry name" value="HATPase"/>
    <property type="match status" value="1"/>
</dbReference>
<keyword evidence="5 8" id="KW-0418">Kinase</keyword>
<dbReference type="EC" id="2.7.13.3" evidence="2"/>
<evidence type="ECO:0000313" key="8">
    <source>
        <dbReference type="EMBL" id="MBC5781400.1"/>
    </source>
</evidence>
<dbReference type="Pfam" id="PF02518">
    <property type="entry name" value="HATPase_c"/>
    <property type="match status" value="1"/>
</dbReference>
<dbReference type="Gene3D" id="3.30.565.10">
    <property type="entry name" value="Histidine kinase-like ATPase, C-terminal domain"/>
    <property type="match status" value="1"/>
</dbReference>
<dbReference type="InterPro" id="IPR003661">
    <property type="entry name" value="HisK_dim/P_dom"/>
</dbReference>
<dbReference type="PANTHER" id="PTHR43711">
    <property type="entry name" value="TWO-COMPONENT HISTIDINE KINASE"/>
    <property type="match status" value="1"/>
</dbReference>
<dbReference type="GO" id="GO:0000155">
    <property type="term" value="F:phosphorelay sensor kinase activity"/>
    <property type="evidence" value="ECO:0007669"/>
    <property type="project" value="InterPro"/>
</dbReference>
<sequence>MPPLATLVQHASDSDLLSRLRQAEEAVRARDDFLAVAAHELRSPLNALALRLAALERLAARSNDAALQQGLERAGRSVQRYVARALVLLDVSRLHAGATVPAPTRVRAAALVRDVVDAYADEAAFHGATLRAVAADEDLVGTWDAHMVEQILGNLVGNAIKYGGGTPVEVRVARVAPDSACFEVADRGPGIAPEDRARIFGKFERVVSTSRDRAGFGLGLWIVGRMVAAHGGTIDVSENPGGGALFRVLLPLHAPQPPHRQDENK</sequence>
<dbReference type="SMART" id="SM00387">
    <property type="entry name" value="HATPase_c"/>
    <property type="match status" value="1"/>
</dbReference>
<dbReference type="PANTHER" id="PTHR43711:SF1">
    <property type="entry name" value="HISTIDINE KINASE 1"/>
    <property type="match status" value="1"/>
</dbReference>
<dbReference type="Pfam" id="PF00512">
    <property type="entry name" value="HisKA"/>
    <property type="match status" value="1"/>
</dbReference>
<dbReference type="InterPro" id="IPR003594">
    <property type="entry name" value="HATPase_dom"/>
</dbReference>
<protein>
    <recommendedName>
        <fullName evidence="2">histidine kinase</fullName>
        <ecNumber evidence="2">2.7.13.3</ecNumber>
    </recommendedName>
</protein>
<evidence type="ECO:0000256" key="4">
    <source>
        <dbReference type="ARBA" id="ARBA00022679"/>
    </source>
</evidence>
<keyword evidence="6" id="KW-0902">Two-component regulatory system</keyword>
<dbReference type="InterPro" id="IPR004358">
    <property type="entry name" value="Sig_transdc_His_kin-like_C"/>
</dbReference>
<accession>A0A923MKW7</accession>
<evidence type="ECO:0000256" key="6">
    <source>
        <dbReference type="ARBA" id="ARBA00023012"/>
    </source>
</evidence>
<keyword evidence="3" id="KW-0597">Phosphoprotein</keyword>
<dbReference type="EMBL" id="JACORT010000001">
    <property type="protein sequence ID" value="MBC5781400.1"/>
    <property type="molecule type" value="Genomic_DNA"/>
</dbReference>
<evidence type="ECO:0000256" key="5">
    <source>
        <dbReference type="ARBA" id="ARBA00022777"/>
    </source>
</evidence>
<dbReference type="RefSeq" id="WP_187074164.1">
    <property type="nucleotide sequence ID" value="NZ_JACORT010000001.1"/>
</dbReference>
<dbReference type="PRINTS" id="PR00344">
    <property type="entry name" value="BCTRLSENSOR"/>
</dbReference>
<proteinExistence type="predicted"/>
<dbReference type="InterPro" id="IPR036097">
    <property type="entry name" value="HisK_dim/P_sf"/>
</dbReference>
<evidence type="ECO:0000256" key="2">
    <source>
        <dbReference type="ARBA" id="ARBA00012438"/>
    </source>
</evidence>
<keyword evidence="4" id="KW-0808">Transferase</keyword>
<dbReference type="Proteomes" id="UP000608513">
    <property type="component" value="Unassembled WGS sequence"/>
</dbReference>
<dbReference type="InterPro" id="IPR005467">
    <property type="entry name" value="His_kinase_dom"/>
</dbReference>
<comment type="catalytic activity">
    <reaction evidence="1">
        <text>ATP + protein L-histidine = ADP + protein N-phospho-L-histidine.</text>
        <dbReference type="EC" id="2.7.13.3"/>
    </reaction>
</comment>
<comment type="caution">
    <text evidence="8">The sequence shown here is derived from an EMBL/GenBank/DDBJ whole genome shotgun (WGS) entry which is preliminary data.</text>
</comment>
<name>A0A923MKW7_9BURK</name>
<dbReference type="AlphaFoldDB" id="A0A923MKW7"/>
<gene>
    <name evidence="8" type="ORF">H8N03_00505</name>
</gene>
<dbReference type="SUPFAM" id="SSF47384">
    <property type="entry name" value="Homodimeric domain of signal transducing histidine kinase"/>
    <property type="match status" value="1"/>
</dbReference>
<organism evidence="8 9">
    <name type="scientific">Ramlibacter cellulosilyticus</name>
    <dbReference type="NCBI Taxonomy" id="2764187"/>
    <lineage>
        <taxon>Bacteria</taxon>
        <taxon>Pseudomonadati</taxon>
        <taxon>Pseudomonadota</taxon>
        <taxon>Betaproteobacteria</taxon>
        <taxon>Burkholderiales</taxon>
        <taxon>Comamonadaceae</taxon>
        <taxon>Ramlibacter</taxon>
    </lineage>
</organism>
<dbReference type="InterPro" id="IPR050736">
    <property type="entry name" value="Sensor_HK_Regulatory"/>
</dbReference>
<feature type="domain" description="Histidine kinase" evidence="7">
    <location>
        <begin position="36"/>
        <end position="254"/>
    </location>
</feature>
<evidence type="ECO:0000256" key="3">
    <source>
        <dbReference type="ARBA" id="ARBA00022553"/>
    </source>
</evidence>
<reference evidence="8" key="1">
    <citation type="submission" date="2020-08" db="EMBL/GenBank/DDBJ databases">
        <title>Ramlibacter sp. USB13 16S ribosomal RNA gene genome sequencing and assembly.</title>
        <authorList>
            <person name="Kang M."/>
        </authorList>
    </citation>
    <scope>NUCLEOTIDE SEQUENCE</scope>
    <source>
        <strain evidence="8">USB13</strain>
    </source>
</reference>